<evidence type="ECO:0008006" key="3">
    <source>
        <dbReference type="Google" id="ProtNLM"/>
    </source>
</evidence>
<evidence type="ECO:0000313" key="2">
    <source>
        <dbReference type="Proteomes" id="UP001165060"/>
    </source>
</evidence>
<dbReference type="InterPro" id="IPR017946">
    <property type="entry name" value="PLC-like_Pdiesterase_TIM-brl"/>
</dbReference>
<name>A0ABQ6ML97_9STRA</name>
<protein>
    <recommendedName>
        <fullName evidence="3">Glycerophosphodiester phosphodiesterase</fullName>
    </recommendedName>
</protein>
<dbReference type="Gene3D" id="3.20.20.190">
    <property type="entry name" value="Phosphatidylinositol (PI) phosphodiesterase"/>
    <property type="match status" value="1"/>
</dbReference>
<reference evidence="1 2" key="1">
    <citation type="journal article" date="2023" name="Commun. Biol.">
        <title>Genome analysis of Parmales, the sister group of diatoms, reveals the evolutionary specialization of diatoms from phago-mixotrophs to photoautotrophs.</title>
        <authorList>
            <person name="Ban H."/>
            <person name="Sato S."/>
            <person name="Yoshikawa S."/>
            <person name="Yamada K."/>
            <person name="Nakamura Y."/>
            <person name="Ichinomiya M."/>
            <person name="Sato N."/>
            <person name="Blanc-Mathieu R."/>
            <person name="Endo H."/>
            <person name="Kuwata A."/>
            <person name="Ogata H."/>
        </authorList>
    </citation>
    <scope>NUCLEOTIDE SEQUENCE [LARGE SCALE GENOMIC DNA]</scope>
</reference>
<dbReference type="Proteomes" id="UP001165060">
    <property type="component" value="Unassembled WGS sequence"/>
</dbReference>
<proteinExistence type="predicted"/>
<comment type="caution">
    <text evidence="1">The sequence shown here is derived from an EMBL/GenBank/DDBJ whole genome shotgun (WGS) entry which is preliminary data.</text>
</comment>
<dbReference type="SUPFAM" id="SSF51695">
    <property type="entry name" value="PLC-like phosphodiesterases"/>
    <property type="match status" value="1"/>
</dbReference>
<dbReference type="EMBL" id="BRYB01004287">
    <property type="protein sequence ID" value="GMI28615.1"/>
    <property type="molecule type" value="Genomic_DNA"/>
</dbReference>
<accession>A0ABQ6ML97</accession>
<evidence type="ECO:0000313" key="1">
    <source>
        <dbReference type="EMBL" id="GMI28615.1"/>
    </source>
</evidence>
<organism evidence="1 2">
    <name type="scientific">Tetraparma gracilis</name>
    <dbReference type="NCBI Taxonomy" id="2962635"/>
    <lineage>
        <taxon>Eukaryota</taxon>
        <taxon>Sar</taxon>
        <taxon>Stramenopiles</taxon>
        <taxon>Ochrophyta</taxon>
        <taxon>Bolidophyceae</taxon>
        <taxon>Parmales</taxon>
        <taxon>Triparmaceae</taxon>
        <taxon>Tetraparma</taxon>
    </lineage>
</organism>
<gene>
    <name evidence="1" type="ORF">TeGR_g1145</name>
</gene>
<sequence>MPPPPPRRIAHAGGGLRDPLTIYNNSERAILSSLGEGYEWVELDFRWGGGELLTDAGRSAVLESEATGYYDACDDGSAVTGDPSLAVPLTLPALGKLLSSNPTLSIVTDVKNCDAPGENVRALEEIKRCLPEHFGGRFIAQIYQPEQYELVKALGYTHVIFTLYLFPGTDDAVLESLSSMPSLVCVTMPIARAAGGLGVRCRDAGHHVMAHTVNDVGELRRLREESGVADVYSDFLRPGVSSLDLASMA</sequence>
<keyword evidence="2" id="KW-1185">Reference proteome</keyword>